<dbReference type="RefSeq" id="WP_377774283.1">
    <property type="nucleotide sequence ID" value="NZ_JBHUHO010000038.1"/>
</dbReference>
<reference evidence="3" key="1">
    <citation type="journal article" date="2019" name="Int. J. Syst. Evol. Microbiol.">
        <title>The Global Catalogue of Microorganisms (GCM) 10K type strain sequencing project: providing services to taxonomists for standard genome sequencing and annotation.</title>
        <authorList>
            <consortium name="The Broad Institute Genomics Platform"/>
            <consortium name="The Broad Institute Genome Sequencing Center for Infectious Disease"/>
            <person name="Wu L."/>
            <person name="Ma J."/>
        </authorList>
    </citation>
    <scope>NUCLEOTIDE SEQUENCE [LARGE SCALE GENOMIC DNA]</scope>
    <source>
        <strain evidence="3">GH52</strain>
    </source>
</reference>
<dbReference type="EMBL" id="JBHUHO010000038">
    <property type="protein sequence ID" value="MFD2117275.1"/>
    <property type="molecule type" value="Genomic_DNA"/>
</dbReference>
<organism evidence="2 3">
    <name type="scientific">Paenibacillus yanchengensis</name>
    <dbReference type="NCBI Taxonomy" id="2035833"/>
    <lineage>
        <taxon>Bacteria</taxon>
        <taxon>Bacillati</taxon>
        <taxon>Bacillota</taxon>
        <taxon>Bacilli</taxon>
        <taxon>Bacillales</taxon>
        <taxon>Paenibacillaceae</taxon>
        <taxon>Paenibacillus</taxon>
    </lineage>
</organism>
<dbReference type="Proteomes" id="UP001597362">
    <property type="component" value="Unassembled WGS sequence"/>
</dbReference>
<feature type="transmembrane region" description="Helical" evidence="1">
    <location>
        <begin position="39"/>
        <end position="60"/>
    </location>
</feature>
<name>A0ABW4YNH2_9BACL</name>
<evidence type="ECO:0008006" key="4">
    <source>
        <dbReference type="Google" id="ProtNLM"/>
    </source>
</evidence>
<sequence>MLSRNTIIAIISFLVIPVLINYFLLSWRAPRVNGSEGDWLGFLANYIGLIGAVVIAVIQFTKQRESDIKKDIEQNRSYVDIQDFNAKLMLVDTKTHENSRIIMTEGFESLLMKPVIPEYENLKISYLKISHYGTAPIIINCNIEVQYNYILDGVQKHKGEKYSLASIEQGIEVFVPLVPIESTQGMSIEMVSLKFEYSTLKNERLKLIRLYNPTIETLYGEKEEVIYCEELKLVNWIFPNKQTMQRKAP</sequence>
<protein>
    <recommendedName>
        <fullName evidence="4">Phage holin family protein</fullName>
    </recommendedName>
</protein>
<comment type="caution">
    <text evidence="2">The sequence shown here is derived from an EMBL/GenBank/DDBJ whole genome shotgun (WGS) entry which is preliminary data.</text>
</comment>
<keyword evidence="1" id="KW-1133">Transmembrane helix</keyword>
<keyword evidence="1" id="KW-0472">Membrane</keyword>
<gene>
    <name evidence="2" type="ORF">ACFSJH_16215</name>
</gene>
<evidence type="ECO:0000256" key="1">
    <source>
        <dbReference type="SAM" id="Phobius"/>
    </source>
</evidence>
<evidence type="ECO:0000313" key="2">
    <source>
        <dbReference type="EMBL" id="MFD2117275.1"/>
    </source>
</evidence>
<feature type="transmembrane region" description="Helical" evidence="1">
    <location>
        <begin position="7"/>
        <end position="27"/>
    </location>
</feature>
<keyword evidence="1" id="KW-0812">Transmembrane</keyword>
<evidence type="ECO:0000313" key="3">
    <source>
        <dbReference type="Proteomes" id="UP001597362"/>
    </source>
</evidence>
<keyword evidence="3" id="KW-1185">Reference proteome</keyword>
<proteinExistence type="predicted"/>
<accession>A0ABW4YNH2</accession>